<dbReference type="GO" id="GO:0016740">
    <property type="term" value="F:transferase activity"/>
    <property type="evidence" value="ECO:0007669"/>
    <property type="project" value="UniProtKB-KW"/>
</dbReference>
<protein>
    <submittedName>
        <fullName evidence="2">Glycosyl transferase</fullName>
    </submittedName>
</protein>
<organism evidence="2 3">
    <name type="scientific">Paraferrimonas sedimenticola</name>
    <dbReference type="NCBI Taxonomy" id="375674"/>
    <lineage>
        <taxon>Bacteria</taxon>
        <taxon>Pseudomonadati</taxon>
        <taxon>Pseudomonadota</taxon>
        <taxon>Gammaproteobacteria</taxon>
        <taxon>Alteromonadales</taxon>
        <taxon>Ferrimonadaceae</taxon>
        <taxon>Paraferrimonas</taxon>
    </lineage>
</organism>
<reference evidence="2" key="1">
    <citation type="journal article" date="2014" name="Int. J. Syst. Evol. Microbiol.">
        <title>Complete genome sequence of Corynebacterium casei LMG S-19264T (=DSM 44701T), isolated from a smear-ripened cheese.</title>
        <authorList>
            <consortium name="US DOE Joint Genome Institute (JGI-PGF)"/>
            <person name="Walter F."/>
            <person name="Albersmeier A."/>
            <person name="Kalinowski J."/>
            <person name="Ruckert C."/>
        </authorList>
    </citation>
    <scope>NUCLEOTIDE SEQUENCE</scope>
    <source>
        <strain evidence="2">NBRC 101628</strain>
    </source>
</reference>
<dbReference type="CDD" id="cd06532">
    <property type="entry name" value="Glyco_transf_25"/>
    <property type="match status" value="1"/>
</dbReference>
<dbReference type="RefSeq" id="WP_095505583.1">
    <property type="nucleotide sequence ID" value="NZ_BSNC01000003.1"/>
</dbReference>
<gene>
    <name evidence="2" type="ORF">GCM10007895_08930</name>
</gene>
<evidence type="ECO:0000313" key="3">
    <source>
        <dbReference type="Proteomes" id="UP001161422"/>
    </source>
</evidence>
<evidence type="ECO:0000259" key="1">
    <source>
        <dbReference type="Pfam" id="PF01755"/>
    </source>
</evidence>
<comment type="caution">
    <text evidence="2">The sequence shown here is derived from an EMBL/GenBank/DDBJ whole genome shotgun (WGS) entry which is preliminary data.</text>
</comment>
<accession>A0AA37RVS2</accession>
<evidence type="ECO:0000313" key="2">
    <source>
        <dbReference type="EMBL" id="GLP95587.1"/>
    </source>
</evidence>
<sequence length="257" mass="29681">MGQSCHILLINMDRSSERLEQCQRKFAAAGLEFERVAGIDGSHLSESEVAQYTSPNLSAQQYHRELSRGEIGCYLSHRKAWQTIVDRQLPYALVLEDDFEVIGNVDKAFEAIEKLDASEQSWDCIKLATYRHRERKVLYRQPLENMELVTFAKVPAGTCAQVVSLEGAKQLLKHSAHFARPVDTDLQHWWERGVEIMGLHPFVFHAEDDVVSEIDTVSQRAKPKRHRLRRLAQQVGAWYKGFIETRKLVIRQQQLQR</sequence>
<proteinExistence type="predicted"/>
<name>A0AA37RVS2_9GAMM</name>
<keyword evidence="2" id="KW-0808">Transferase</keyword>
<dbReference type="EMBL" id="BSNC01000003">
    <property type="protein sequence ID" value="GLP95587.1"/>
    <property type="molecule type" value="Genomic_DNA"/>
</dbReference>
<feature type="domain" description="Glycosyl transferase family 25" evidence="1">
    <location>
        <begin position="6"/>
        <end position="184"/>
    </location>
</feature>
<dbReference type="Proteomes" id="UP001161422">
    <property type="component" value="Unassembled WGS sequence"/>
</dbReference>
<reference evidence="2" key="2">
    <citation type="submission" date="2023-01" db="EMBL/GenBank/DDBJ databases">
        <title>Draft genome sequence of Paraferrimonas sedimenticola strain NBRC 101628.</title>
        <authorList>
            <person name="Sun Q."/>
            <person name="Mori K."/>
        </authorList>
    </citation>
    <scope>NUCLEOTIDE SEQUENCE</scope>
    <source>
        <strain evidence="2">NBRC 101628</strain>
    </source>
</reference>
<dbReference type="InterPro" id="IPR002654">
    <property type="entry name" value="Glyco_trans_25"/>
</dbReference>
<dbReference type="Pfam" id="PF01755">
    <property type="entry name" value="Glyco_transf_25"/>
    <property type="match status" value="1"/>
</dbReference>
<keyword evidence="3" id="KW-1185">Reference proteome</keyword>
<dbReference type="AlphaFoldDB" id="A0AA37RVS2"/>